<name>A0A4Y7PUZ6_9AGAM</name>
<keyword evidence="2" id="KW-1185">Reference proteome</keyword>
<dbReference type="EMBL" id="ML170209">
    <property type="protein sequence ID" value="TDL18350.1"/>
    <property type="molecule type" value="Genomic_DNA"/>
</dbReference>
<sequence>MDMDAEKAIHHPNRLPYSRVRVLDLHRLMMRRMGQGIGLGSPTALTQVVQAASDTTNLHGNSARRVGSIRFPLPMTFTLILIYGALCKAVISTTNGDSSSQLECWRSSSTSEGARRRRRINRSQNLAVDSACVAAEAEHAGEVVLGTAVLKETWSDAG</sequence>
<gene>
    <name evidence="1" type="ORF">BD410DRAFT_503405</name>
</gene>
<dbReference type="Proteomes" id="UP000294933">
    <property type="component" value="Unassembled WGS sequence"/>
</dbReference>
<organism evidence="1 2">
    <name type="scientific">Rickenella mellea</name>
    <dbReference type="NCBI Taxonomy" id="50990"/>
    <lineage>
        <taxon>Eukaryota</taxon>
        <taxon>Fungi</taxon>
        <taxon>Dikarya</taxon>
        <taxon>Basidiomycota</taxon>
        <taxon>Agaricomycotina</taxon>
        <taxon>Agaricomycetes</taxon>
        <taxon>Hymenochaetales</taxon>
        <taxon>Rickenellaceae</taxon>
        <taxon>Rickenella</taxon>
    </lineage>
</organism>
<evidence type="ECO:0000313" key="2">
    <source>
        <dbReference type="Proteomes" id="UP000294933"/>
    </source>
</evidence>
<reference evidence="1 2" key="1">
    <citation type="submission" date="2018-06" db="EMBL/GenBank/DDBJ databases">
        <title>A transcriptomic atlas of mushroom development highlights an independent origin of complex multicellularity.</title>
        <authorList>
            <consortium name="DOE Joint Genome Institute"/>
            <person name="Krizsan K."/>
            <person name="Almasi E."/>
            <person name="Merenyi Z."/>
            <person name="Sahu N."/>
            <person name="Viragh M."/>
            <person name="Koszo T."/>
            <person name="Mondo S."/>
            <person name="Kiss B."/>
            <person name="Balint B."/>
            <person name="Kues U."/>
            <person name="Barry K."/>
            <person name="Hegedus J.C."/>
            <person name="Henrissat B."/>
            <person name="Johnson J."/>
            <person name="Lipzen A."/>
            <person name="Ohm R."/>
            <person name="Nagy I."/>
            <person name="Pangilinan J."/>
            <person name="Yan J."/>
            <person name="Xiong Y."/>
            <person name="Grigoriev I.V."/>
            <person name="Hibbett D.S."/>
            <person name="Nagy L.G."/>
        </authorList>
    </citation>
    <scope>NUCLEOTIDE SEQUENCE [LARGE SCALE GENOMIC DNA]</scope>
    <source>
        <strain evidence="1 2">SZMC22713</strain>
    </source>
</reference>
<evidence type="ECO:0000313" key="1">
    <source>
        <dbReference type="EMBL" id="TDL18350.1"/>
    </source>
</evidence>
<dbReference type="AlphaFoldDB" id="A0A4Y7PUZ6"/>
<dbReference type="VEuPathDB" id="FungiDB:BD410DRAFT_503405"/>
<proteinExistence type="predicted"/>
<accession>A0A4Y7PUZ6</accession>
<protein>
    <submittedName>
        <fullName evidence="1">Uncharacterized protein</fullName>
    </submittedName>
</protein>